<dbReference type="RefSeq" id="WP_261514752.1">
    <property type="nucleotide sequence ID" value="NZ_JAODNV010000007.1"/>
</dbReference>
<organism evidence="3 4">
    <name type="scientific">Chelativorans petroleitrophicus</name>
    <dbReference type="NCBI Taxonomy" id="2975484"/>
    <lineage>
        <taxon>Bacteria</taxon>
        <taxon>Pseudomonadati</taxon>
        <taxon>Pseudomonadota</taxon>
        <taxon>Alphaproteobacteria</taxon>
        <taxon>Hyphomicrobiales</taxon>
        <taxon>Phyllobacteriaceae</taxon>
        <taxon>Chelativorans</taxon>
    </lineage>
</organism>
<dbReference type="AlphaFoldDB" id="A0A9X2X778"/>
<evidence type="ECO:0000259" key="2">
    <source>
        <dbReference type="Pfam" id="PF07331"/>
    </source>
</evidence>
<accession>A0A9X2X778</accession>
<comment type="caution">
    <text evidence="3">The sequence shown here is derived from an EMBL/GenBank/DDBJ whole genome shotgun (WGS) entry which is preliminary data.</text>
</comment>
<dbReference type="EMBL" id="JAODNV010000007">
    <property type="protein sequence ID" value="MCT8989893.1"/>
    <property type="molecule type" value="Genomic_DNA"/>
</dbReference>
<sequence>MHERDSARPGATFSSNMLAGSIFLFFGAAAMVLGWGYGLGTMRQPGSGALPVVIGSALVALGIVQLLGAVREAAMTAGAPAFRRSELRPLVLILGAVFAFAVLILPAGLIPALVALIVISWFAQKGGPKWEIAGAMALVIAVIIAIFKYGLGLPLRLFVWGF</sequence>
<protein>
    <submittedName>
        <fullName evidence="3">Tripartite tricarboxylate transporter TctB family protein</fullName>
    </submittedName>
</protein>
<evidence type="ECO:0000313" key="4">
    <source>
        <dbReference type="Proteomes" id="UP001149009"/>
    </source>
</evidence>
<feature type="transmembrane region" description="Helical" evidence="1">
    <location>
        <begin position="135"/>
        <end position="159"/>
    </location>
</feature>
<name>A0A9X2X778_9HYPH</name>
<gene>
    <name evidence="3" type="ORF">NYR54_06240</name>
</gene>
<keyword evidence="1" id="KW-1133">Transmembrane helix</keyword>
<proteinExistence type="predicted"/>
<feature type="transmembrane region" description="Helical" evidence="1">
    <location>
        <begin position="49"/>
        <end position="70"/>
    </location>
</feature>
<feature type="transmembrane region" description="Helical" evidence="1">
    <location>
        <begin position="12"/>
        <end position="37"/>
    </location>
</feature>
<feature type="transmembrane region" description="Helical" evidence="1">
    <location>
        <begin position="90"/>
        <end position="123"/>
    </location>
</feature>
<reference evidence="3" key="1">
    <citation type="submission" date="2022-08" db="EMBL/GenBank/DDBJ databases">
        <title>Chelativorans sichuanense sp. nov., a paraffin oil-degrading bacterium isolated from a mixture of oil-based drill cuttings and paddy soil.</title>
        <authorList>
            <person name="Yu J."/>
            <person name="Liu H."/>
            <person name="Chen Q."/>
        </authorList>
    </citation>
    <scope>NUCLEOTIDE SEQUENCE</scope>
    <source>
        <strain evidence="3">SCAU 2101</strain>
    </source>
</reference>
<feature type="domain" description="DUF1468" evidence="2">
    <location>
        <begin position="19"/>
        <end position="155"/>
    </location>
</feature>
<keyword evidence="1" id="KW-0812">Transmembrane</keyword>
<dbReference type="Proteomes" id="UP001149009">
    <property type="component" value="Unassembled WGS sequence"/>
</dbReference>
<dbReference type="InterPro" id="IPR009936">
    <property type="entry name" value="DUF1468"/>
</dbReference>
<evidence type="ECO:0000313" key="3">
    <source>
        <dbReference type="EMBL" id="MCT8989893.1"/>
    </source>
</evidence>
<keyword evidence="4" id="KW-1185">Reference proteome</keyword>
<dbReference type="Pfam" id="PF07331">
    <property type="entry name" value="TctB"/>
    <property type="match status" value="1"/>
</dbReference>
<evidence type="ECO:0000256" key="1">
    <source>
        <dbReference type="SAM" id="Phobius"/>
    </source>
</evidence>
<keyword evidence="1" id="KW-0472">Membrane</keyword>